<comment type="similarity">
    <text evidence="2">Belongs to the peptidase S45 family.</text>
</comment>
<evidence type="ECO:0000256" key="11">
    <source>
        <dbReference type="ARBA" id="ARBA00048629"/>
    </source>
</evidence>
<evidence type="ECO:0000256" key="2">
    <source>
        <dbReference type="ARBA" id="ARBA00006586"/>
    </source>
</evidence>
<evidence type="ECO:0000256" key="9">
    <source>
        <dbReference type="ARBA" id="ARBA00039041"/>
    </source>
</evidence>
<evidence type="ECO:0000256" key="14">
    <source>
        <dbReference type="SAM" id="SignalP"/>
    </source>
</evidence>
<evidence type="ECO:0000256" key="6">
    <source>
        <dbReference type="ARBA" id="ARBA00022801"/>
    </source>
</evidence>
<dbReference type="SUPFAM" id="SSF56235">
    <property type="entry name" value="N-terminal nucleophile aminohydrolases (Ntn hydrolases)"/>
    <property type="match status" value="1"/>
</dbReference>
<keyword evidence="6" id="KW-0378">Hydrolase</keyword>
<evidence type="ECO:0000256" key="4">
    <source>
        <dbReference type="ARBA" id="ARBA00022729"/>
    </source>
</evidence>
<dbReference type="GO" id="GO:0017000">
    <property type="term" value="P:antibiotic biosynthetic process"/>
    <property type="evidence" value="ECO:0007669"/>
    <property type="project" value="InterPro"/>
</dbReference>
<feature type="signal peptide" evidence="14">
    <location>
        <begin position="1"/>
        <end position="33"/>
    </location>
</feature>
<dbReference type="Gene3D" id="2.30.120.10">
    <property type="match status" value="1"/>
</dbReference>
<dbReference type="InterPro" id="IPR002692">
    <property type="entry name" value="S45"/>
</dbReference>
<dbReference type="RefSeq" id="WP_071551558.1">
    <property type="nucleotide sequence ID" value="NZ_CP017886.1"/>
</dbReference>
<dbReference type="InterPro" id="IPR023343">
    <property type="entry name" value="Penicillin_amidase_dom1"/>
</dbReference>
<evidence type="ECO:0000256" key="3">
    <source>
        <dbReference type="ARBA" id="ARBA00022654"/>
    </source>
</evidence>
<dbReference type="EC" id="3.5.1.97" evidence="9"/>
<protein>
    <recommendedName>
        <fullName evidence="10">Acyl-homoserine lactone acylase QuiP</fullName>
        <ecNumber evidence="9">3.5.1.97</ecNumber>
    </recommendedName>
</protein>
<evidence type="ECO:0000313" key="15">
    <source>
        <dbReference type="EMBL" id="APC15621.1"/>
    </source>
</evidence>
<dbReference type="PIRSF" id="PIRSF001227">
    <property type="entry name" value="Pen_acylase"/>
    <property type="match status" value="1"/>
</dbReference>
<dbReference type="Proteomes" id="UP000182567">
    <property type="component" value="Chromosome"/>
</dbReference>
<sequence>MASPALTSFLPRFGVAAAVASVLSLTGCQTWNAQDSLPPTSGVQPLKGLAQNVSVRRNAMGMPLIESNTFHDALFTLGYVHASDRISQMVTMRLLAQGRLSEMSGAEMLDADRYMRAVNLKKSADELYKASSPRLQRFFEVYARGVNAYLFRYRDKLPSDLAATGYKPEYWKPEDSALIFCLLNFSQSANLPQEIASLVMAQTVTTDKLAWLSPSYPDEKLPLAEAEKLKGVKLNGTIPGLSELSKAGEQLSALNLLGATASNNWAIAPQRSRSGKSLLASDSQFPIGVPSLWSYVQIRAPKYQAAGVSIAGIPMVLAGFNGKVAWSMTAVMGDNQDLFLEKLKRQGNGLAYEVAGKWQPATVRNETYFVKGQRPIREVVYETRHGPLLNSAQGSALGNGFGLALQMPNFTDDKSLDAFFDLSRAQSAEKASDASREIRAIALNMVFADASHIGWQVTGRFPNRREGEGLLPSPGWEGRYDWDGYADPMLHPYDQDPAQGWIGTANQRVIPHGYGMQLSNSWAAPERGERIAELAGASKHDSRSMIAMQYDQTTLFAAKLKKMFEAPGMSQPLKQAINALPAAEADKAREAFSRLMAFDGKLSPTSTDAAIYELFLQESMKQIFLDELGPESSPTWKAFVANGKLSYSAQADHLLGREDSPFWDDIRTPQKEDKPTILARSLAAAITAGESQMGADHKAWQWGKLHHYEWKNTRGQTVRSALSAGGDHSTLNAAAYTWGQDFNVTLVPTMRFIVDFGQAEPLMGQNGTGQSGNPASPNYIDSIDPWLKGQYMSLPMQPQNFDKAYGKTRLTLVPGK</sequence>
<dbReference type="CDD" id="cd03747">
    <property type="entry name" value="Ntn_PGA_like"/>
    <property type="match status" value="1"/>
</dbReference>
<dbReference type="PANTHER" id="PTHR34218:SF4">
    <property type="entry name" value="ACYL-HOMOSERINE LACTONE ACYLASE QUIP"/>
    <property type="match status" value="1"/>
</dbReference>
<dbReference type="GO" id="GO:0042597">
    <property type="term" value="C:periplasmic space"/>
    <property type="evidence" value="ECO:0007669"/>
    <property type="project" value="UniProtKB-SubCell"/>
</dbReference>
<dbReference type="GO" id="GO:0009372">
    <property type="term" value="P:quorum sensing"/>
    <property type="evidence" value="ECO:0007669"/>
    <property type="project" value="UniProtKB-KW"/>
</dbReference>
<proteinExistence type="inferred from homology"/>
<dbReference type="Gene3D" id="1.10.439.10">
    <property type="entry name" value="Penicillin Amidohydrolase, domain 1"/>
    <property type="match status" value="1"/>
</dbReference>
<dbReference type="Gene3D" id="1.10.1400.10">
    <property type="match status" value="1"/>
</dbReference>
<keyword evidence="13" id="KW-0479">Metal-binding</keyword>
<evidence type="ECO:0000256" key="1">
    <source>
        <dbReference type="ARBA" id="ARBA00004418"/>
    </source>
</evidence>
<evidence type="ECO:0000256" key="10">
    <source>
        <dbReference type="ARBA" id="ARBA00039697"/>
    </source>
</evidence>
<evidence type="ECO:0000256" key="8">
    <source>
        <dbReference type="ARBA" id="ARBA00038735"/>
    </source>
</evidence>
<keyword evidence="4 14" id="KW-0732">Signal</keyword>
<keyword evidence="3" id="KW-0673">Quorum sensing</keyword>
<name>A0A1J0EHN0_9PSED</name>
<feature type="binding site" evidence="13">
    <location>
        <position position="337"/>
    </location>
    <ligand>
        <name>Ca(2+)</name>
        <dbReference type="ChEBI" id="CHEBI:29108"/>
    </ligand>
</feature>
<evidence type="ECO:0000256" key="13">
    <source>
        <dbReference type="PIRSR" id="PIRSR001227-2"/>
    </source>
</evidence>
<dbReference type="InterPro" id="IPR014395">
    <property type="entry name" value="Pen/GL7ACA/AHL_acylase"/>
</dbReference>
<dbReference type="InterPro" id="IPR029055">
    <property type="entry name" value="Ntn_hydrolases_N"/>
</dbReference>
<dbReference type="Gene3D" id="3.60.20.10">
    <property type="entry name" value="Glutamine Phosphoribosylpyrophosphate, subunit 1, domain 1"/>
    <property type="match status" value="1"/>
</dbReference>
<dbReference type="OrthoDB" id="9760084at2"/>
<feature type="chain" id="PRO_5009610853" description="Acyl-homoserine lactone acylase QuiP" evidence="14">
    <location>
        <begin position="34"/>
        <end position="816"/>
    </location>
</feature>
<feature type="binding site" evidence="13">
    <location>
        <position position="334"/>
    </location>
    <ligand>
        <name>Ca(2+)</name>
        <dbReference type="ChEBI" id="CHEBI:29108"/>
    </ligand>
</feature>
<evidence type="ECO:0000256" key="5">
    <source>
        <dbReference type="ARBA" id="ARBA00022764"/>
    </source>
</evidence>
<dbReference type="GeneID" id="46908111"/>
<gene>
    <name evidence="15" type="ORF">BLL42_07715</name>
</gene>
<dbReference type="Pfam" id="PF01804">
    <property type="entry name" value="Penicil_amidase"/>
    <property type="match status" value="1"/>
</dbReference>
<comment type="subunit">
    <text evidence="8">Heterodimer of an alpha subunit and a beta subunit processed from the same precursor.</text>
</comment>
<dbReference type="InterPro" id="IPR043146">
    <property type="entry name" value="Penicillin_amidase_N_B-knob"/>
</dbReference>
<feature type="binding site" evidence="13">
    <location>
        <position position="194"/>
    </location>
    <ligand>
        <name>Ca(2+)</name>
        <dbReference type="ChEBI" id="CHEBI:29108"/>
    </ligand>
</feature>
<keyword evidence="7" id="KW-0865">Zymogen</keyword>
<feature type="active site" description="Nucleophile" evidence="12">
    <location>
        <position position="262"/>
    </location>
</feature>
<dbReference type="AlphaFoldDB" id="A0A1J0EHN0"/>
<accession>A0A1J0EHN0</accession>
<comment type="subcellular location">
    <subcellularLocation>
        <location evidence="1">Periplasm</location>
    </subcellularLocation>
</comment>
<keyword evidence="13" id="KW-0106">Calcium</keyword>
<evidence type="ECO:0000313" key="16">
    <source>
        <dbReference type="Proteomes" id="UP000182567"/>
    </source>
</evidence>
<dbReference type="EMBL" id="CP017886">
    <property type="protein sequence ID" value="APC15621.1"/>
    <property type="molecule type" value="Genomic_DNA"/>
</dbReference>
<dbReference type="PANTHER" id="PTHR34218">
    <property type="entry name" value="PEPTIDASE S45 PENICILLIN AMIDASE"/>
    <property type="match status" value="1"/>
</dbReference>
<comment type="cofactor">
    <cofactor evidence="13">
        <name>Ca(2+)</name>
        <dbReference type="ChEBI" id="CHEBI:29108"/>
    </cofactor>
    <text evidence="13">Binds 1 Ca(2+) ion per dimer.</text>
</comment>
<organism evidence="15 16">
    <name type="scientific">Pseudomonas frederiksbergensis</name>
    <dbReference type="NCBI Taxonomy" id="104087"/>
    <lineage>
        <taxon>Bacteria</taxon>
        <taxon>Pseudomonadati</taxon>
        <taxon>Pseudomonadota</taxon>
        <taxon>Gammaproteobacteria</taxon>
        <taxon>Pseudomonadales</taxon>
        <taxon>Pseudomonadaceae</taxon>
        <taxon>Pseudomonas</taxon>
    </lineage>
</organism>
<dbReference type="InterPro" id="IPR043147">
    <property type="entry name" value="Penicillin_amidase_A-knob"/>
</dbReference>
<evidence type="ECO:0000256" key="7">
    <source>
        <dbReference type="ARBA" id="ARBA00023145"/>
    </source>
</evidence>
<evidence type="ECO:0000256" key="12">
    <source>
        <dbReference type="PIRSR" id="PIRSR001227-1"/>
    </source>
</evidence>
<reference evidence="16" key="1">
    <citation type="submission" date="2016-10" db="EMBL/GenBank/DDBJ databases">
        <title>Pseudomonas frederiksbergensis ERGS4:02 complete genome.</title>
        <authorList>
            <person name="Kumar R."/>
            <person name="Acharya V."/>
            <person name="Singh D."/>
        </authorList>
    </citation>
    <scope>NUCLEOTIDE SEQUENCE [LARGE SCALE GENOMIC DNA]</scope>
    <source>
        <strain evidence="16">ERGS4:02</strain>
    </source>
</reference>
<keyword evidence="5" id="KW-0574">Periplasm</keyword>
<dbReference type="GO" id="GO:0046872">
    <property type="term" value="F:metal ion binding"/>
    <property type="evidence" value="ECO:0007669"/>
    <property type="project" value="UniProtKB-KW"/>
</dbReference>
<dbReference type="GO" id="GO:0016811">
    <property type="term" value="F:hydrolase activity, acting on carbon-nitrogen (but not peptide) bonds, in linear amides"/>
    <property type="evidence" value="ECO:0007669"/>
    <property type="project" value="InterPro"/>
</dbReference>
<comment type="catalytic activity">
    <reaction evidence="11">
        <text>an N-acyl-L-homoserine lactone + H2O = L-homoserine lactone + a carboxylate</text>
        <dbReference type="Rhea" id="RHEA:18937"/>
        <dbReference type="ChEBI" id="CHEBI:15377"/>
        <dbReference type="ChEBI" id="CHEBI:29067"/>
        <dbReference type="ChEBI" id="CHEBI:55474"/>
        <dbReference type="ChEBI" id="CHEBI:58633"/>
        <dbReference type="EC" id="3.5.1.97"/>
    </reaction>
</comment>